<evidence type="ECO:0000313" key="6">
    <source>
        <dbReference type="Proteomes" id="UP000076574"/>
    </source>
</evidence>
<dbReference type="Pfam" id="PF07729">
    <property type="entry name" value="FCD"/>
    <property type="match status" value="1"/>
</dbReference>
<keyword evidence="6" id="KW-1185">Reference proteome</keyword>
<dbReference type="RefSeq" id="WP_068728671.1">
    <property type="nucleotide sequence ID" value="NZ_LVYV01000001.1"/>
</dbReference>
<dbReference type="InterPro" id="IPR008920">
    <property type="entry name" value="TF_FadR/GntR_C"/>
</dbReference>
<evidence type="ECO:0000256" key="3">
    <source>
        <dbReference type="ARBA" id="ARBA00023163"/>
    </source>
</evidence>
<dbReference type="InterPro" id="IPR036390">
    <property type="entry name" value="WH_DNA-bd_sf"/>
</dbReference>
<dbReference type="Gene3D" id="1.20.120.530">
    <property type="entry name" value="GntR ligand-binding domain-like"/>
    <property type="match status" value="1"/>
</dbReference>
<dbReference type="GO" id="GO:0003677">
    <property type="term" value="F:DNA binding"/>
    <property type="evidence" value="ECO:0007669"/>
    <property type="project" value="UniProtKB-KW"/>
</dbReference>
<dbReference type="SUPFAM" id="SSF48008">
    <property type="entry name" value="GntR ligand-binding domain-like"/>
    <property type="match status" value="1"/>
</dbReference>
<dbReference type="SMART" id="SM00895">
    <property type="entry name" value="FCD"/>
    <property type="match status" value="1"/>
</dbReference>
<dbReference type="Proteomes" id="UP000076574">
    <property type="component" value="Unassembled WGS sequence"/>
</dbReference>
<dbReference type="AlphaFoldDB" id="A0A161R6M0"/>
<dbReference type="SMART" id="SM00345">
    <property type="entry name" value="HTH_GNTR"/>
    <property type="match status" value="1"/>
</dbReference>
<dbReference type="InterPro" id="IPR011711">
    <property type="entry name" value="GntR_C"/>
</dbReference>
<dbReference type="PROSITE" id="PS50949">
    <property type="entry name" value="HTH_GNTR"/>
    <property type="match status" value="1"/>
</dbReference>
<dbReference type="SUPFAM" id="SSF46785">
    <property type="entry name" value="Winged helix' DNA-binding domain"/>
    <property type="match status" value="1"/>
</dbReference>
<evidence type="ECO:0000259" key="4">
    <source>
        <dbReference type="PROSITE" id="PS50949"/>
    </source>
</evidence>
<protein>
    <submittedName>
        <fullName evidence="5">GntR family transcriptional regulator</fullName>
    </submittedName>
</protein>
<evidence type="ECO:0000256" key="2">
    <source>
        <dbReference type="ARBA" id="ARBA00023125"/>
    </source>
</evidence>
<accession>A0A161R6M0</accession>
<organism evidence="5 6">
    <name type="scientific">Tardiphaga robiniae</name>
    <dbReference type="NCBI Taxonomy" id="943830"/>
    <lineage>
        <taxon>Bacteria</taxon>
        <taxon>Pseudomonadati</taxon>
        <taxon>Pseudomonadota</taxon>
        <taxon>Alphaproteobacteria</taxon>
        <taxon>Hyphomicrobiales</taxon>
        <taxon>Nitrobacteraceae</taxon>
        <taxon>Tardiphaga</taxon>
    </lineage>
</organism>
<keyword evidence="1" id="KW-0805">Transcription regulation</keyword>
<dbReference type="PANTHER" id="PTHR43537:SF20">
    <property type="entry name" value="HTH-TYPE TRANSCRIPTIONAL REPRESSOR GLAR"/>
    <property type="match status" value="1"/>
</dbReference>
<feature type="domain" description="HTH gntR-type" evidence="4">
    <location>
        <begin position="16"/>
        <end position="83"/>
    </location>
</feature>
<comment type="caution">
    <text evidence="5">The sequence shown here is derived from an EMBL/GenBank/DDBJ whole genome shotgun (WGS) entry which is preliminary data.</text>
</comment>
<dbReference type="STRING" id="943830.A4A58_00020"/>
<dbReference type="GO" id="GO:0003700">
    <property type="term" value="F:DNA-binding transcription factor activity"/>
    <property type="evidence" value="ECO:0007669"/>
    <property type="project" value="InterPro"/>
</dbReference>
<keyword evidence="2" id="KW-0238">DNA-binding</keyword>
<dbReference type="InterPro" id="IPR000524">
    <property type="entry name" value="Tscrpt_reg_HTH_GntR"/>
</dbReference>
<proteinExistence type="predicted"/>
<dbReference type="Gene3D" id="1.10.10.10">
    <property type="entry name" value="Winged helix-like DNA-binding domain superfamily/Winged helix DNA-binding domain"/>
    <property type="match status" value="1"/>
</dbReference>
<gene>
    <name evidence="5" type="ORF">A4A58_00020</name>
</gene>
<dbReference type="EMBL" id="LVYV01000001">
    <property type="protein sequence ID" value="KZD24921.1"/>
    <property type="molecule type" value="Genomic_DNA"/>
</dbReference>
<dbReference type="Pfam" id="PF00392">
    <property type="entry name" value="GntR"/>
    <property type="match status" value="1"/>
</dbReference>
<evidence type="ECO:0000256" key="1">
    <source>
        <dbReference type="ARBA" id="ARBA00023015"/>
    </source>
</evidence>
<evidence type="ECO:0000313" key="5">
    <source>
        <dbReference type="EMBL" id="KZD24921.1"/>
    </source>
</evidence>
<dbReference type="PANTHER" id="PTHR43537">
    <property type="entry name" value="TRANSCRIPTIONAL REGULATOR, GNTR FAMILY"/>
    <property type="match status" value="1"/>
</dbReference>
<name>A0A161R6M0_9BRAD</name>
<dbReference type="InterPro" id="IPR036388">
    <property type="entry name" value="WH-like_DNA-bd_sf"/>
</dbReference>
<sequence length="232" mass="25541">MAGQPLSNTIDVSGSDTLSERAATLLQHDIIAGNLAPGTRLGIVDLVQRYEIGATPMREGLSRLISRGLIIGIGQRGFRVADISREDLADITRMRSVVEMEALRLAIEHGDDAWEAGILGALHQMRRHIDRTGDEFREGAPDFDKLHKGFHTALLAACNSKRLLSAHSELYDQAYRYRRVMMRGFDSGSRFVAAHQLLADRVLARETGPAQAMLTSHLHSTLAFVYPPGQGD</sequence>
<keyword evidence="3" id="KW-0804">Transcription</keyword>
<reference evidence="5 6" key="1">
    <citation type="submission" date="2016-03" db="EMBL/GenBank/DDBJ databases">
        <title>Microsymbionts genomes from the relict species Vavilovia formosa (Stev.) Fed.</title>
        <authorList>
            <person name="Kopat V."/>
            <person name="Chirak E."/>
            <person name="Kimeklis A."/>
            <person name="Andronov E."/>
        </authorList>
    </citation>
    <scope>NUCLEOTIDE SEQUENCE [LARGE SCALE GENOMIC DNA]</scope>
    <source>
        <strain evidence="5 6">Vaf07</strain>
    </source>
</reference>
<dbReference type="OrthoDB" id="8680240at2"/>